<reference evidence="4 5" key="1">
    <citation type="submission" date="2016-10" db="EMBL/GenBank/DDBJ databases">
        <authorList>
            <person name="Varghese N."/>
            <person name="Submissions S."/>
        </authorList>
    </citation>
    <scope>NUCLEOTIDE SEQUENCE [LARGE SCALE GENOMIC DNA]</scope>
    <source>
        <strain evidence="4 5">DSM 11855</strain>
    </source>
</reference>
<dbReference type="PANTHER" id="PTHR22990:SF15">
    <property type="entry name" value="F-BOX ONLY PROTEIN 10"/>
    <property type="match status" value="1"/>
</dbReference>
<dbReference type="NCBIfam" id="NF033679">
    <property type="entry name" value="DNRLRE_dom"/>
    <property type="match status" value="1"/>
</dbReference>
<dbReference type="InterPro" id="IPR012334">
    <property type="entry name" value="Pectin_lyas_fold"/>
</dbReference>
<evidence type="ECO:0000313" key="5">
    <source>
        <dbReference type="Proteomes" id="UP000323733"/>
    </source>
</evidence>
<gene>
    <name evidence="4" type="ORF">SAMN02910340_00086</name>
</gene>
<dbReference type="InterPro" id="IPR006626">
    <property type="entry name" value="PbH1"/>
</dbReference>
<keyword evidence="1" id="KW-0677">Repeat</keyword>
<dbReference type="InterPro" id="IPR013687">
    <property type="entry name" value="Disaggr-rel"/>
</dbReference>
<dbReference type="InterPro" id="IPR010671">
    <property type="entry name" value="Disaggr-rel_dom"/>
</dbReference>
<dbReference type="Gene3D" id="2.160.20.10">
    <property type="entry name" value="Single-stranded right-handed beta-helix, Pectin lyase-like"/>
    <property type="match status" value="1"/>
</dbReference>
<dbReference type="InterPro" id="IPR011050">
    <property type="entry name" value="Pectin_lyase_fold/virulence"/>
</dbReference>
<protein>
    <submittedName>
        <fullName evidence="4">Disaggregatase related</fullName>
    </submittedName>
</protein>
<evidence type="ECO:0000313" key="4">
    <source>
        <dbReference type="EMBL" id="SFT32260.1"/>
    </source>
</evidence>
<evidence type="ECO:0000256" key="1">
    <source>
        <dbReference type="ARBA" id="ARBA00022737"/>
    </source>
</evidence>
<dbReference type="AlphaFoldDB" id="A0A1I6X1X0"/>
<feature type="domain" description="Disaggregatase-related" evidence="2">
    <location>
        <begin position="520"/>
        <end position="700"/>
    </location>
</feature>
<evidence type="ECO:0000259" key="3">
    <source>
        <dbReference type="Pfam" id="PF08480"/>
    </source>
</evidence>
<accession>A0A1I6X1X0</accession>
<dbReference type="SMART" id="SM00710">
    <property type="entry name" value="PbH1"/>
    <property type="match status" value="10"/>
</dbReference>
<keyword evidence="5" id="KW-1185">Reference proteome</keyword>
<dbReference type="InterPro" id="IPR051550">
    <property type="entry name" value="SCF-Subunits/Alg-Epimerases"/>
</dbReference>
<evidence type="ECO:0000259" key="2">
    <source>
        <dbReference type="Pfam" id="PF06848"/>
    </source>
</evidence>
<dbReference type="Pfam" id="PF06848">
    <property type="entry name" value="Disaggr_repeat"/>
    <property type="match status" value="1"/>
</dbReference>
<dbReference type="Proteomes" id="UP000323733">
    <property type="component" value="Unassembled WGS sequence"/>
</dbReference>
<dbReference type="SUPFAM" id="SSF51126">
    <property type="entry name" value="Pectin lyase-like"/>
    <property type="match status" value="1"/>
</dbReference>
<name>A0A1I6X1X0_METTE</name>
<feature type="domain" description="Disaggregatase-related" evidence="3">
    <location>
        <begin position="275"/>
        <end position="445"/>
    </location>
</feature>
<dbReference type="FunFam" id="2.160.20.10:FF:000069">
    <property type="entry name" value="Uncharacterized protein"/>
    <property type="match status" value="1"/>
</dbReference>
<sequence>MYWGFNMDGKRRMYKWGDRKKLLLFSIIFISLIAGVTITLSTPSDTDTVVRVSTNGNGDFNCDGIDDQIEINQALAYVAEHPELTTVHLEGPNTYVISDTIYIGSNTILQGDPTAVIKLEDNAGWPEGKPLITQMDSAGNHDITIRGFEIDGNHDNNDGKSRGKGYHNLISFTDCENIKVHDMYMHDSHGDGLKVVKCSDIQFYNNRVYKLGHDALYAIYSSNVEAWNNKITCRTNSGLRIYNTNHVKFHNNIINSEGEGGAGIEIQKIGPSTVMNDIEICNNLLYETNAAGIWITGYGNGYSKDSARDIHIHHNKFYKTGINRGADWAGGIVLNGFQNTLIENNKFDECYGAAIAHKQVTKEFLAPGSGYTTIVRNNIIINTQPSPAAGEGYAVYNQLRDTHSFILENNCLSNNAGGNYLGANSTSDVEADSELAAKLSRNESLGEDFPWSEAMSAGPQTPYEIDDSGVQAGQEEEFESKIERIFSEFLRFLKRFFLDLSLQSGEVENLKIALPYVISDNRLKQEAPNMTFSESEYIDIGMTPDGGIYRGLIIFELGSFNQTDQIEKATLSLFWYYPENQMRPKDTVLEVYRPVEWCKEHVTWEQRETNIPWRNSGGDWYDRNGVFQGSIPYASITISGDEIPGNRYIELDVTDLVQEYISGKYKNTGFLIKAREEDENYIAFYSTNWQNKDQRPKLTIEYT</sequence>
<proteinExistence type="predicted"/>
<dbReference type="Pfam" id="PF08480">
    <property type="entry name" value="Disaggr_assoc"/>
    <property type="match status" value="1"/>
</dbReference>
<dbReference type="EMBL" id="FPAO01000001">
    <property type="protein sequence ID" value="SFT32260.1"/>
    <property type="molecule type" value="Genomic_DNA"/>
</dbReference>
<organism evidence="4 5">
    <name type="scientific">Methanosarcina thermophila</name>
    <dbReference type="NCBI Taxonomy" id="2210"/>
    <lineage>
        <taxon>Archaea</taxon>
        <taxon>Methanobacteriati</taxon>
        <taxon>Methanobacteriota</taxon>
        <taxon>Stenosarchaea group</taxon>
        <taxon>Methanomicrobia</taxon>
        <taxon>Methanosarcinales</taxon>
        <taxon>Methanosarcinaceae</taxon>
        <taxon>Methanosarcina</taxon>
    </lineage>
</organism>
<dbReference type="PANTHER" id="PTHR22990">
    <property type="entry name" value="F-BOX ONLY PROTEIN"/>
    <property type="match status" value="1"/>
</dbReference>